<keyword evidence="5" id="KW-0812">Transmembrane</keyword>
<keyword evidence="7" id="KW-1185">Reference proteome</keyword>
<dbReference type="Gene3D" id="3.30.700.10">
    <property type="entry name" value="Glycoprotein, Type 4 Pilin"/>
    <property type="match status" value="1"/>
</dbReference>
<dbReference type="SUPFAM" id="SSF54523">
    <property type="entry name" value="Pili subunits"/>
    <property type="match status" value="1"/>
</dbReference>
<dbReference type="GO" id="GO:0009279">
    <property type="term" value="C:cell outer membrane"/>
    <property type="evidence" value="ECO:0007669"/>
    <property type="project" value="UniProtKB-SubCell"/>
</dbReference>
<feature type="transmembrane region" description="Helical" evidence="5">
    <location>
        <begin position="12"/>
        <end position="32"/>
    </location>
</feature>
<evidence type="ECO:0000256" key="5">
    <source>
        <dbReference type="SAM" id="Phobius"/>
    </source>
</evidence>
<protein>
    <submittedName>
        <fullName evidence="6">Prepilin-type cleavage/methylation domain-containing protein</fullName>
    </submittedName>
</protein>
<dbReference type="AlphaFoldDB" id="A0A221SYQ3"/>
<evidence type="ECO:0000256" key="2">
    <source>
        <dbReference type="ARBA" id="ARBA00004418"/>
    </source>
</evidence>
<evidence type="ECO:0000313" key="7">
    <source>
        <dbReference type="Proteomes" id="UP000259030"/>
    </source>
</evidence>
<accession>A0A221SYQ3</accession>
<dbReference type="Pfam" id="PF07963">
    <property type="entry name" value="N_methyl"/>
    <property type="match status" value="1"/>
</dbReference>
<evidence type="ECO:0000313" key="6">
    <source>
        <dbReference type="EMBL" id="ASN81736.1"/>
    </source>
</evidence>
<dbReference type="InterPro" id="IPR012902">
    <property type="entry name" value="N_methyl_site"/>
</dbReference>
<evidence type="ECO:0000256" key="1">
    <source>
        <dbReference type="ARBA" id="ARBA00004203"/>
    </source>
</evidence>
<dbReference type="PROSITE" id="PS00409">
    <property type="entry name" value="PROKAR_NTER_METHYL"/>
    <property type="match status" value="1"/>
</dbReference>
<evidence type="ECO:0000256" key="4">
    <source>
        <dbReference type="ARBA" id="ARBA00023237"/>
    </source>
</evidence>
<dbReference type="EMBL" id="CP021081">
    <property type="protein sequence ID" value="ASN81736.1"/>
    <property type="molecule type" value="Genomic_DNA"/>
</dbReference>
<comment type="subcellular location">
    <subcellularLocation>
        <location evidence="1">Cell outer membrane</location>
        <topology evidence="1">Single-pass membrane protein</topology>
    </subcellularLocation>
    <subcellularLocation>
        <location evidence="2">Periplasm</location>
    </subcellularLocation>
</comment>
<dbReference type="NCBIfam" id="TIGR02532">
    <property type="entry name" value="IV_pilin_GFxxxE"/>
    <property type="match status" value="1"/>
</dbReference>
<dbReference type="RefSeq" id="WP_027463830.1">
    <property type="nucleotide sequence ID" value="NZ_BNAK01000003.1"/>
</dbReference>
<dbReference type="InterPro" id="IPR045584">
    <property type="entry name" value="Pilin-like"/>
</dbReference>
<dbReference type="GO" id="GO:0042597">
    <property type="term" value="C:periplasmic space"/>
    <property type="evidence" value="ECO:0007669"/>
    <property type="project" value="UniProtKB-SubCell"/>
</dbReference>
<organism evidence="6 7">
    <name type="scientific">Deinococcus ficus</name>
    <dbReference type="NCBI Taxonomy" id="317577"/>
    <lineage>
        <taxon>Bacteria</taxon>
        <taxon>Thermotogati</taxon>
        <taxon>Deinococcota</taxon>
        <taxon>Deinococci</taxon>
        <taxon>Deinococcales</taxon>
        <taxon>Deinococcaceae</taxon>
        <taxon>Deinococcus</taxon>
    </lineage>
</organism>
<name>A0A221SYQ3_9DEIO</name>
<gene>
    <name evidence="6" type="ORF">DFI_12710</name>
</gene>
<keyword evidence="5" id="KW-0472">Membrane</keyword>
<sequence length="146" mass="15200">MNRPSNAGFTLIEVLVAMAVFSVSVLLIGLLISHMRLNAASAQRVTAGQALQDALERTAQKFQSVANYGVLTAADAPATLAGHTWTVSLCTASPTADTCTGTATFTQGGAYAYSNPTADLIRMTVQYTPTAMGTATTRAALEMARP</sequence>
<dbReference type="Proteomes" id="UP000259030">
    <property type="component" value="Chromosome"/>
</dbReference>
<keyword evidence="4" id="KW-0998">Cell outer membrane</keyword>
<reference evidence="6 7" key="1">
    <citation type="submission" date="2017-05" db="EMBL/GenBank/DDBJ databases">
        <title>The complete genome sequence of Deinococcus ficus isolated from the rhizosphere of the Ficus religiosa L. in Taiwan.</title>
        <authorList>
            <person name="Wu K.-M."/>
            <person name="Liao T.-L."/>
            <person name="Liu Y.-M."/>
            <person name="Young C.-C."/>
            <person name="Tsai S.-F."/>
        </authorList>
    </citation>
    <scope>NUCLEOTIDE SEQUENCE [LARGE SCALE GENOMIC DNA]</scope>
    <source>
        <strain evidence="6 7">CC-FR2-10</strain>
    </source>
</reference>
<dbReference type="STRING" id="317577.GCA_000419625_01368"/>
<evidence type="ECO:0000256" key="3">
    <source>
        <dbReference type="ARBA" id="ARBA00022764"/>
    </source>
</evidence>
<proteinExistence type="predicted"/>
<keyword evidence="5" id="KW-1133">Transmembrane helix</keyword>
<dbReference type="KEGG" id="dfc:DFI_12710"/>
<keyword evidence="3" id="KW-0574">Periplasm</keyword>